<sequence>MDYENLTTEGVSRLSDNKLRDTWNDLGIAPASLTPTSRPFMEKKILSVIREKNSLPQKTFKRVGIVGEAVAVHEESPFADSSEATVMNDVHQNGEVIELFEYVPNTPIGTKHHNRSDDTPFPEKNVISDANFVHYFL</sequence>
<accession>A0AC35TL14</accession>
<dbReference type="WBParaSite" id="RSKR_0000174800.1">
    <property type="protein sequence ID" value="RSKR_0000174800.1"/>
    <property type="gene ID" value="RSKR_0000174800"/>
</dbReference>
<proteinExistence type="predicted"/>
<protein>
    <submittedName>
        <fullName evidence="2">LEM domain-containing protein</fullName>
    </submittedName>
</protein>
<evidence type="ECO:0000313" key="1">
    <source>
        <dbReference type="Proteomes" id="UP000095286"/>
    </source>
</evidence>
<organism evidence="1 2">
    <name type="scientific">Rhabditophanes sp. KR3021</name>
    <dbReference type="NCBI Taxonomy" id="114890"/>
    <lineage>
        <taxon>Eukaryota</taxon>
        <taxon>Metazoa</taxon>
        <taxon>Ecdysozoa</taxon>
        <taxon>Nematoda</taxon>
        <taxon>Chromadorea</taxon>
        <taxon>Rhabditida</taxon>
        <taxon>Tylenchina</taxon>
        <taxon>Panagrolaimomorpha</taxon>
        <taxon>Strongyloidoidea</taxon>
        <taxon>Alloionematidae</taxon>
        <taxon>Rhabditophanes</taxon>
    </lineage>
</organism>
<name>A0AC35TL14_9BILA</name>
<evidence type="ECO:0000313" key="2">
    <source>
        <dbReference type="WBParaSite" id="RSKR_0000174800.1"/>
    </source>
</evidence>
<dbReference type="Proteomes" id="UP000095286">
    <property type="component" value="Unplaced"/>
</dbReference>
<reference evidence="2" key="1">
    <citation type="submission" date="2016-11" db="UniProtKB">
        <authorList>
            <consortium name="WormBaseParasite"/>
        </authorList>
    </citation>
    <scope>IDENTIFICATION</scope>
    <source>
        <strain evidence="2">KR3021</strain>
    </source>
</reference>